<name>A0ABW4VUZ4_9BACI</name>
<sequence length="77" mass="8941">MEAFGPIIILLLSSLPIILIIIGVVFLIRFAKRTEHRADKRLTIDKNHAQFQQEQTQGMKEISQRISRIENLLKEVE</sequence>
<gene>
    <name evidence="2" type="ORF">ACFSJF_03730</name>
</gene>
<reference evidence="3" key="1">
    <citation type="journal article" date="2019" name="Int. J. Syst. Evol. Microbiol.">
        <title>The Global Catalogue of Microorganisms (GCM) 10K type strain sequencing project: providing services to taxonomists for standard genome sequencing and annotation.</title>
        <authorList>
            <consortium name="The Broad Institute Genomics Platform"/>
            <consortium name="The Broad Institute Genome Sequencing Center for Infectious Disease"/>
            <person name="Wu L."/>
            <person name="Ma J."/>
        </authorList>
    </citation>
    <scope>NUCLEOTIDE SEQUENCE [LARGE SCALE GENOMIC DNA]</scope>
    <source>
        <strain evidence="3">R28</strain>
    </source>
</reference>
<evidence type="ECO:0008006" key="4">
    <source>
        <dbReference type="Google" id="ProtNLM"/>
    </source>
</evidence>
<accession>A0ABW4VUZ4</accession>
<organism evidence="2 3">
    <name type="scientific">Ornithinibacillus salinisoli</name>
    <dbReference type="NCBI Taxonomy" id="1848459"/>
    <lineage>
        <taxon>Bacteria</taxon>
        <taxon>Bacillati</taxon>
        <taxon>Bacillota</taxon>
        <taxon>Bacilli</taxon>
        <taxon>Bacillales</taxon>
        <taxon>Bacillaceae</taxon>
        <taxon>Ornithinibacillus</taxon>
    </lineage>
</organism>
<dbReference type="EMBL" id="JBHUHQ010000007">
    <property type="protein sequence ID" value="MFD2043383.1"/>
    <property type="molecule type" value="Genomic_DNA"/>
</dbReference>
<evidence type="ECO:0000313" key="2">
    <source>
        <dbReference type="EMBL" id="MFD2043383.1"/>
    </source>
</evidence>
<comment type="caution">
    <text evidence="2">The sequence shown here is derived from an EMBL/GenBank/DDBJ whole genome shotgun (WGS) entry which is preliminary data.</text>
</comment>
<evidence type="ECO:0000313" key="3">
    <source>
        <dbReference type="Proteomes" id="UP001597383"/>
    </source>
</evidence>
<proteinExistence type="predicted"/>
<protein>
    <recommendedName>
        <fullName evidence="4">DUF4083 domain-containing protein</fullName>
    </recommendedName>
</protein>
<keyword evidence="1" id="KW-0812">Transmembrane</keyword>
<keyword evidence="1" id="KW-0472">Membrane</keyword>
<feature type="transmembrane region" description="Helical" evidence="1">
    <location>
        <begin position="6"/>
        <end position="31"/>
    </location>
</feature>
<dbReference type="RefSeq" id="WP_377555111.1">
    <property type="nucleotide sequence ID" value="NZ_JBHUHQ010000007.1"/>
</dbReference>
<dbReference type="Proteomes" id="UP001597383">
    <property type="component" value="Unassembled WGS sequence"/>
</dbReference>
<keyword evidence="1" id="KW-1133">Transmembrane helix</keyword>
<keyword evidence="3" id="KW-1185">Reference proteome</keyword>
<evidence type="ECO:0000256" key="1">
    <source>
        <dbReference type="SAM" id="Phobius"/>
    </source>
</evidence>